<dbReference type="Pfam" id="PF09261">
    <property type="entry name" value="Alpha-mann_mid"/>
    <property type="match status" value="1"/>
</dbReference>
<evidence type="ECO:0000259" key="3">
    <source>
        <dbReference type="SMART" id="SM00872"/>
    </source>
</evidence>
<dbReference type="SUPFAM" id="SSF88688">
    <property type="entry name" value="Families 57/38 glycoside transferase middle domain"/>
    <property type="match status" value="1"/>
</dbReference>
<keyword evidence="2" id="KW-0378">Hydrolase</keyword>
<dbReference type="PANTHER" id="PTHR11607">
    <property type="entry name" value="ALPHA-MANNOSIDASE"/>
    <property type="match status" value="1"/>
</dbReference>
<dbReference type="EMBL" id="JAMSHJ010000005">
    <property type="protein sequence ID" value="KAI5411177.1"/>
    <property type="molecule type" value="Genomic_DNA"/>
</dbReference>
<dbReference type="FunFam" id="1.20.1270.50:FF:000003">
    <property type="entry name" value="Alpha-mannosidase"/>
    <property type="match status" value="1"/>
</dbReference>
<dbReference type="SMART" id="SM00872">
    <property type="entry name" value="Alpha-mann_mid"/>
    <property type="match status" value="1"/>
</dbReference>
<dbReference type="GO" id="GO:0046872">
    <property type="term" value="F:metal ion binding"/>
    <property type="evidence" value="ECO:0007669"/>
    <property type="project" value="UniProtKB-KW"/>
</dbReference>
<protein>
    <recommendedName>
        <fullName evidence="3">Glycoside hydrolase family 38 central domain-containing protein</fullName>
    </recommendedName>
</protein>
<dbReference type="InterPro" id="IPR028995">
    <property type="entry name" value="Glyco_hydro_57/38_cen_sf"/>
</dbReference>
<dbReference type="InterPro" id="IPR011013">
    <property type="entry name" value="Gal_mutarotase_sf_dom"/>
</dbReference>
<evidence type="ECO:0000313" key="4">
    <source>
        <dbReference type="EMBL" id="KAI5411177.1"/>
    </source>
</evidence>
<keyword evidence="5" id="KW-1185">Reference proteome</keyword>
<dbReference type="GO" id="GO:0030246">
    <property type="term" value="F:carbohydrate binding"/>
    <property type="evidence" value="ECO:0007669"/>
    <property type="project" value="InterPro"/>
</dbReference>
<gene>
    <name evidence="4" type="ORF">KIW84_056354</name>
</gene>
<dbReference type="InterPro" id="IPR015341">
    <property type="entry name" value="Glyco_hydro_38_cen"/>
</dbReference>
<accession>A0A9D4X055</accession>
<dbReference type="SUPFAM" id="SSF74650">
    <property type="entry name" value="Galactose mutarotase-like"/>
    <property type="match status" value="1"/>
</dbReference>
<reference evidence="4 5" key="1">
    <citation type="journal article" date="2022" name="Nat. Genet.">
        <title>Improved pea reference genome and pan-genome highlight genomic features and evolutionary characteristics.</title>
        <authorList>
            <person name="Yang T."/>
            <person name="Liu R."/>
            <person name="Luo Y."/>
            <person name="Hu S."/>
            <person name="Wang D."/>
            <person name="Wang C."/>
            <person name="Pandey M.K."/>
            <person name="Ge S."/>
            <person name="Xu Q."/>
            <person name="Li N."/>
            <person name="Li G."/>
            <person name="Huang Y."/>
            <person name="Saxena R.K."/>
            <person name="Ji Y."/>
            <person name="Li M."/>
            <person name="Yan X."/>
            <person name="He Y."/>
            <person name="Liu Y."/>
            <person name="Wang X."/>
            <person name="Xiang C."/>
            <person name="Varshney R.K."/>
            <person name="Ding H."/>
            <person name="Gao S."/>
            <person name="Zong X."/>
        </authorList>
    </citation>
    <scope>NUCLEOTIDE SEQUENCE [LARGE SCALE GENOMIC DNA]</scope>
    <source>
        <strain evidence="4 5">cv. Zhongwan 6</strain>
    </source>
</reference>
<feature type="domain" description="Glycoside hydrolase family 38 central" evidence="3">
    <location>
        <begin position="24"/>
        <end position="107"/>
    </location>
</feature>
<dbReference type="GO" id="GO:0004559">
    <property type="term" value="F:alpha-mannosidase activity"/>
    <property type="evidence" value="ECO:0007669"/>
    <property type="project" value="InterPro"/>
</dbReference>
<dbReference type="AlphaFoldDB" id="A0A9D4X055"/>
<keyword evidence="1" id="KW-0479">Metal-binding</keyword>
<name>A0A9D4X055_PEA</name>
<dbReference type="Gene3D" id="1.20.1270.50">
    <property type="entry name" value="Glycoside hydrolase family 38, central domain"/>
    <property type="match status" value="1"/>
</dbReference>
<dbReference type="InterPro" id="IPR050843">
    <property type="entry name" value="Glycosyl_Hydrlase_38"/>
</dbReference>
<dbReference type="InterPro" id="IPR013780">
    <property type="entry name" value="Glyco_hydro_b"/>
</dbReference>
<proteinExistence type="predicted"/>
<evidence type="ECO:0000256" key="1">
    <source>
        <dbReference type="ARBA" id="ARBA00022723"/>
    </source>
</evidence>
<evidence type="ECO:0000313" key="5">
    <source>
        <dbReference type="Proteomes" id="UP001058974"/>
    </source>
</evidence>
<evidence type="ECO:0000256" key="2">
    <source>
        <dbReference type="ARBA" id="ARBA00022801"/>
    </source>
</evidence>
<dbReference type="InterPro" id="IPR037094">
    <property type="entry name" value="Glyco_hydro_38_cen_sf"/>
</dbReference>
<dbReference type="Gramene" id="Psat05G0635400-T1">
    <property type="protein sequence ID" value="KAI5411177.1"/>
    <property type="gene ID" value="KIW84_056354"/>
</dbReference>
<comment type="caution">
    <text evidence="4">The sequence shown here is derived from an EMBL/GenBank/DDBJ whole genome shotgun (WGS) entry which is preliminary data.</text>
</comment>
<dbReference type="Gene3D" id="2.60.40.1180">
    <property type="entry name" value="Golgi alpha-mannosidase II"/>
    <property type="match status" value="1"/>
</dbReference>
<dbReference type="PANTHER" id="PTHR11607:SF3">
    <property type="entry name" value="LYSOSOMAL ALPHA-MANNOSIDASE"/>
    <property type="match status" value="1"/>
</dbReference>
<dbReference type="Proteomes" id="UP001058974">
    <property type="component" value="Chromosome 5"/>
</dbReference>
<organism evidence="4 5">
    <name type="scientific">Pisum sativum</name>
    <name type="common">Garden pea</name>
    <name type="synonym">Lathyrus oleraceus</name>
    <dbReference type="NCBI Taxonomy" id="3888"/>
    <lineage>
        <taxon>Eukaryota</taxon>
        <taxon>Viridiplantae</taxon>
        <taxon>Streptophyta</taxon>
        <taxon>Embryophyta</taxon>
        <taxon>Tracheophyta</taxon>
        <taxon>Spermatophyta</taxon>
        <taxon>Magnoliopsida</taxon>
        <taxon>eudicotyledons</taxon>
        <taxon>Gunneridae</taxon>
        <taxon>Pentapetalae</taxon>
        <taxon>rosids</taxon>
        <taxon>fabids</taxon>
        <taxon>Fabales</taxon>
        <taxon>Fabaceae</taxon>
        <taxon>Papilionoideae</taxon>
        <taxon>50 kb inversion clade</taxon>
        <taxon>NPAAA clade</taxon>
        <taxon>Hologalegina</taxon>
        <taxon>IRL clade</taxon>
        <taxon>Fabeae</taxon>
        <taxon>Lathyrus</taxon>
    </lineage>
</organism>
<sequence length="110" mass="12318">MQQPTNNKTPKYWLAFTVSVPPFGFSTYTVSTAKKQTNYVKARNMVEEQVELSYLYYSGYNGTNQKDPQNSGPNTDPLADALAIAQHHDAVTGTEKQHVANDYAKRLAIM</sequence>
<dbReference type="GO" id="GO:0006013">
    <property type="term" value="P:mannose metabolic process"/>
    <property type="evidence" value="ECO:0007669"/>
    <property type="project" value="InterPro"/>
</dbReference>